<comment type="similarity">
    <text evidence="1">Belongs to the STXBP/unc-18/SEC1 family.</text>
</comment>
<dbReference type="PIRSF" id="PIRSF005715">
    <property type="entry name" value="VPS45_Sec1"/>
    <property type="match status" value="1"/>
</dbReference>
<dbReference type="Gene3D" id="3.40.50.1910">
    <property type="match status" value="1"/>
</dbReference>
<dbReference type="Gene3D" id="1.25.40.60">
    <property type="match status" value="1"/>
</dbReference>
<sequence>MYLVQYLNFICLKDDFFVLENQGDDEINYYALNKCNIKDTEIESIIDKTVDGLFSVFATLGSVPMIRCPKNNAAEMVSEKLAKKIHENLKDTRNNLFLSTGGGVGSSGDFGLASGGLVFHRPLLIVLDRNVDMATPLHHTWTYQALAHDVLPMALNRITLTDAQGTGGSAGQVKKIDLNDSDLFWSQHKGSPFPIVAEAIQEELETLKAREEEMKNIKMSMGIKPGTFCMVSAYIFISQFPSNHQTTLLSSRRLDTLFEIEEKLMSRVSTDRTIGELLADEFGNSEDKLRLFLIYYICAHASEEESLARCLDILRKQGCDTSAYEYIRRWKQYNKITSPGAGGEDRAGSIIKTKSMFSKLVSQGSSFVMEGVKNLIVKKYNLPITRIVSDIYDAHCGSPTVEVNKNFALFDPKLSNGALNTAHAGSHISVVVVLMVGAGNYIEYENLVQYGRDKSVRVVYATSSLVNASGFLKQLTLLGDETKQ</sequence>
<dbReference type="CTD" id="33434"/>
<dbReference type="STRING" id="121845.A0A3Q0IM01"/>
<dbReference type="GeneID" id="103524476"/>
<organism evidence="2 3">
    <name type="scientific">Diaphorina citri</name>
    <name type="common">Asian citrus psyllid</name>
    <dbReference type="NCBI Taxonomy" id="121845"/>
    <lineage>
        <taxon>Eukaryota</taxon>
        <taxon>Metazoa</taxon>
        <taxon>Ecdysozoa</taxon>
        <taxon>Arthropoda</taxon>
        <taxon>Hexapoda</taxon>
        <taxon>Insecta</taxon>
        <taxon>Pterygota</taxon>
        <taxon>Neoptera</taxon>
        <taxon>Paraneoptera</taxon>
        <taxon>Hemiptera</taxon>
        <taxon>Sternorrhyncha</taxon>
        <taxon>Psylloidea</taxon>
        <taxon>Psyllidae</taxon>
        <taxon>Diaphorininae</taxon>
        <taxon>Diaphorina</taxon>
    </lineage>
</organism>
<dbReference type="Gene3D" id="3.90.830.10">
    <property type="entry name" value="Syntaxin Binding Protein 1, Chain A, domain 2"/>
    <property type="match status" value="1"/>
</dbReference>
<dbReference type="InterPro" id="IPR036045">
    <property type="entry name" value="Sec1-like_sf"/>
</dbReference>
<dbReference type="PaxDb" id="121845-A0A3Q0IM01"/>
<dbReference type="InterPro" id="IPR043127">
    <property type="entry name" value="Sec-1-like_dom3a"/>
</dbReference>
<dbReference type="GO" id="GO:0016192">
    <property type="term" value="P:vesicle-mediated transport"/>
    <property type="evidence" value="ECO:0007669"/>
    <property type="project" value="InterPro"/>
</dbReference>
<dbReference type="InterPro" id="IPR027482">
    <property type="entry name" value="Sec1-like_dom2"/>
</dbReference>
<dbReference type="RefSeq" id="XP_026675673.1">
    <property type="nucleotide sequence ID" value="XM_026819872.1"/>
</dbReference>
<dbReference type="InterPro" id="IPR001619">
    <property type="entry name" value="Sec1-like"/>
</dbReference>
<proteinExistence type="inferred from homology"/>
<reference evidence="3" key="1">
    <citation type="submission" date="2025-08" db="UniProtKB">
        <authorList>
            <consortium name="RefSeq"/>
        </authorList>
    </citation>
    <scope>IDENTIFICATION</scope>
</reference>
<evidence type="ECO:0000313" key="3">
    <source>
        <dbReference type="RefSeq" id="XP_026675673.1"/>
    </source>
</evidence>
<dbReference type="SUPFAM" id="SSF56815">
    <property type="entry name" value="Sec1/munc18-like (SM) proteins"/>
    <property type="match status" value="1"/>
</dbReference>
<evidence type="ECO:0000313" key="2">
    <source>
        <dbReference type="Proteomes" id="UP000079169"/>
    </source>
</evidence>
<name>A0A3Q0IM01_DIACI</name>
<dbReference type="Pfam" id="PF00995">
    <property type="entry name" value="Sec1"/>
    <property type="match status" value="2"/>
</dbReference>
<dbReference type="AlphaFoldDB" id="A0A3Q0IM01"/>
<accession>A0A3Q0IM01</accession>
<keyword evidence="2" id="KW-1185">Reference proteome</keyword>
<protein>
    <submittedName>
        <fullName evidence="3">Protein sly1 homolog</fullName>
    </submittedName>
</protein>
<evidence type="ECO:0000256" key="1">
    <source>
        <dbReference type="ARBA" id="ARBA00009884"/>
    </source>
</evidence>
<dbReference type="KEGG" id="dci:103524476"/>
<dbReference type="Proteomes" id="UP000079169">
    <property type="component" value="Unplaced"/>
</dbReference>
<dbReference type="PANTHER" id="PTHR11679">
    <property type="entry name" value="VESICLE PROTEIN SORTING-ASSOCIATED"/>
    <property type="match status" value="1"/>
</dbReference>
<gene>
    <name evidence="3" type="primary">LOC103524476</name>
</gene>